<evidence type="ECO:0008006" key="4">
    <source>
        <dbReference type="Google" id="ProtNLM"/>
    </source>
</evidence>
<keyword evidence="3" id="KW-1185">Reference proteome</keyword>
<evidence type="ECO:0000256" key="1">
    <source>
        <dbReference type="SAM" id="SignalP"/>
    </source>
</evidence>
<proteinExistence type="predicted"/>
<keyword evidence="1" id="KW-0732">Signal</keyword>
<dbReference type="Proteomes" id="UP000433652">
    <property type="component" value="Unassembled WGS sequence"/>
</dbReference>
<feature type="signal peptide" evidence="1">
    <location>
        <begin position="1"/>
        <end position="21"/>
    </location>
</feature>
<accession>A0A6I4SWQ8</accession>
<evidence type="ECO:0000313" key="2">
    <source>
        <dbReference type="EMBL" id="MXO60465.1"/>
    </source>
</evidence>
<sequence>MRRTVALAASSCLLVVPTAPAVAQSDYEIGRTEWQEAHFPQARPPLLSHRSMRGGRTAEVDYMLETSGCRISGKREWGSRVLNYILYSYPLSRAGRQIVEHELGRCRDSSELTQPETELAMLAPGATASGKLWYSGEANPLPAYPARAVRPVDDVLSGVHRVQLDDPDAYRTVLDRTAMPGAKVRVAGRFGVVSTGGQSEQQLQEIGARLESYVDFLHDSYGLELPPTFISIYLSPTNAELTKAALELHGLQISPSTLGYAYPEDSSVSAMVGGTGIGTILHELFHLILRDQYGDMPQWLDEGIASLYEVSREENGAYLGVPNWRGALLANAGDKRPSLREVITSPWFDFDGVSGGDEVGEKGARQLALARYFALYLQPRGKLAEVFGAFRDRDPGAADDPAEEAVAIVERVAGPLARLEPDFWEWFDTIGARDDNNLPGVISKQLPPH</sequence>
<protein>
    <recommendedName>
        <fullName evidence="4">DUF1570 domain-containing protein</fullName>
    </recommendedName>
</protein>
<reference evidence="2 3" key="1">
    <citation type="submission" date="2019-12" db="EMBL/GenBank/DDBJ databases">
        <title>Genomic-based taxomic classification of the family Erythrobacteraceae.</title>
        <authorList>
            <person name="Xu L."/>
        </authorList>
    </citation>
    <scope>NUCLEOTIDE SEQUENCE [LARGE SCALE GENOMIC DNA]</scope>
    <source>
        <strain evidence="2 3">MCCC 1K01500</strain>
    </source>
</reference>
<dbReference type="OrthoDB" id="8457065at2"/>
<comment type="caution">
    <text evidence="2">The sequence shown here is derived from an EMBL/GenBank/DDBJ whole genome shotgun (WGS) entry which is preliminary data.</text>
</comment>
<dbReference type="EMBL" id="WTYM01000052">
    <property type="protein sequence ID" value="MXO60465.1"/>
    <property type="molecule type" value="Genomic_DNA"/>
</dbReference>
<feature type="chain" id="PRO_5026190010" description="DUF1570 domain-containing protein" evidence="1">
    <location>
        <begin position="22"/>
        <end position="449"/>
    </location>
</feature>
<organism evidence="2 3">
    <name type="scientific">Croceibacterium salegens</name>
    <dbReference type="NCBI Taxonomy" id="1737568"/>
    <lineage>
        <taxon>Bacteria</taxon>
        <taxon>Pseudomonadati</taxon>
        <taxon>Pseudomonadota</taxon>
        <taxon>Alphaproteobacteria</taxon>
        <taxon>Sphingomonadales</taxon>
        <taxon>Erythrobacteraceae</taxon>
        <taxon>Croceibacterium</taxon>
    </lineage>
</organism>
<name>A0A6I4SWQ8_9SPHN</name>
<gene>
    <name evidence="2" type="ORF">GRI89_13045</name>
</gene>
<evidence type="ECO:0000313" key="3">
    <source>
        <dbReference type="Proteomes" id="UP000433652"/>
    </source>
</evidence>
<dbReference type="AlphaFoldDB" id="A0A6I4SWQ8"/>
<dbReference type="RefSeq" id="WP_159796362.1">
    <property type="nucleotide sequence ID" value="NZ_WTYM01000052.1"/>
</dbReference>